<dbReference type="Proteomes" id="UP000001116">
    <property type="component" value="Chromosome"/>
</dbReference>
<keyword evidence="3" id="KW-1185">Reference proteome</keyword>
<feature type="region of interest" description="Disordered" evidence="1">
    <location>
        <begin position="15"/>
        <end position="96"/>
    </location>
</feature>
<dbReference type="KEGG" id="kra:Krad_1776"/>
<dbReference type="EMBL" id="CP000750">
    <property type="protein sequence ID" value="ABS03262.1"/>
    <property type="molecule type" value="Genomic_DNA"/>
</dbReference>
<organism evidence="2 3">
    <name type="scientific">Kineococcus radiotolerans (strain ATCC BAA-149 / DSM 14245 / SRS30216)</name>
    <dbReference type="NCBI Taxonomy" id="266940"/>
    <lineage>
        <taxon>Bacteria</taxon>
        <taxon>Bacillati</taxon>
        <taxon>Actinomycetota</taxon>
        <taxon>Actinomycetes</taxon>
        <taxon>Kineosporiales</taxon>
        <taxon>Kineosporiaceae</taxon>
        <taxon>Kineococcus</taxon>
    </lineage>
</organism>
<accession>A6W8X3</accession>
<evidence type="ECO:0000313" key="3">
    <source>
        <dbReference type="Proteomes" id="UP000001116"/>
    </source>
</evidence>
<sequence>MPHALIRHLHLENSTARSRWGPVDSIPAQRRRPHPDQRLPPGSREPGRKYGGMHRRERQAQPPPKVAATATCPPSARSQPVPSRARALPPPRTRRVLMSPTPTVLFEHQPRERQVPCQNCRTATTSNDHAVCTSCLFNGVSVTCGQYCRDVHLVATVRAGLTSPAHLQFA</sequence>
<dbReference type="HOGENOM" id="CLU_1568658_0_0_11"/>
<proteinExistence type="predicted"/>
<reference evidence="3" key="1">
    <citation type="journal article" date="2008" name="PLoS ONE">
        <title>Survival in nuclear waste, extreme resistance, and potential applications gleaned from the genome sequence of Kineococcus radiotolerans SRS30216.</title>
        <authorList>
            <person name="Bagwell C.E."/>
            <person name="Bhat S."/>
            <person name="Hawkins G.M."/>
            <person name="Smith B.W."/>
            <person name="Biswas T."/>
            <person name="Hoover T.R."/>
            <person name="Saunders E."/>
            <person name="Han C.S."/>
            <person name="Tsodikov O.V."/>
            <person name="Shimkets L.J."/>
        </authorList>
    </citation>
    <scope>NUCLEOTIDE SEQUENCE [LARGE SCALE GENOMIC DNA]</scope>
    <source>
        <strain evidence="3">ATCC BAA-149 / DSM 14245 / SRS30216</strain>
    </source>
</reference>
<protein>
    <submittedName>
        <fullName evidence="2">Uncharacterized protein</fullName>
    </submittedName>
</protein>
<dbReference type="AlphaFoldDB" id="A6W8X3"/>
<gene>
    <name evidence="2" type="ordered locus">Krad_1776</name>
</gene>
<evidence type="ECO:0000256" key="1">
    <source>
        <dbReference type="SAM" id="MobiDB-lite"/>
    </source>
</evidence>
<evidence type="ECO:0000313" key="2">
    <source>
        <dbReference type="EMBL" id="ABS03262.1"/>
    </source>
</evidence>
<name>A6W8X3_KINRD</name>
<dbReference type="STRING" id="266940.Krad_1776"/>